<evidence type="ECO:0000313" key="6">
    <source>
        <dbReference type="Proteomes" id="UP001056756"/>
    </source>
</evidence>
<dbReference type="InterPro" id="IPR012310">
    <property type="entry name" value="DNA_ligase_ATP-dep_cent"/>
</dbReference>
<dbReference type="EMBL" id="CP097899">
    <property type="protein sequence ID" value="URN96912.1"/>
    <property type="molecule type" value="Genomic_DNA"/>
</dbReference>
<proteinExistence type="inferred from homology"/>
<evidence type="ECO:0000256" key="2">
    <source>
        <dbReference type="ARBA" id="ARBA00022598"/>
    </source>
</evidence>
<dbReference type="Gene3D" id="3.30.470.30">
    <property type="entry name" value="DNA ligase/mRNA capping enzyme"/>
    <property type="match status" value="1"/>
</dbReference>
<evidence type="ECO:0000313" key="5">
    <source>
        <dbReference type="EMBL" id="URN96912.1"/>
    </source>
</evidence>
<dbReference type="KEGG" id="plig:NAG76_22475"/>
<dbReference type="Pfam" id="PF01068">
    <property type="entry name" value="DNA_ligase_A_M"/>
    <property type="match status" value="1"/>
</dbReference>
<dbReference type="CDD" id="cd07906">
    <property type="entry name" value="Adenylation_DNA_ligase_LigD_LigC"/>
    <property type="match status" value="1"/>
</dbReference>
<dbReference type="Gene3D" id="3.30.1490.70">
    <property type="match status" value="1"/>
</dbReference>
<dbReference type="PROSITE" id="PS50160">
    <property type="entry name" value="DNA_LIGASE_A3"/>
    <property type="match status" value="1"/>
</dbReference>
<keyword evidence="2 5" id="KW-0436">Ligase</keyword>
<feature type="domain" description="ATP-dependent DNA ligase family profile" evidence="4">
    <location>
        <begin position="97"/>
        <end position="190"/>
    </location>
</feature>
<reference evidence="5" key="1">
    <citation type="submission" date="2022-05" db="EMBL/GenBank/DDBJ databases">
        <title>Novel bacterial taxa in a minimal lignocellulolytic consortium and its capacity to transform plastics disclosed by genome-resolved metagenomics.</title>
        <authorList>
            <person name="Rodriguez C.A.D."/>
            <person name="Diaz-Garcia L."/>
            <person name="Herrera K."/>
            <person name="Tarazona N.A."/>
            <person name="Sproer C."/>
            <person name="Overmann J."/>
            <person name="Jimenez D.J."/>
        </authorList>
    </citation>
    <scope>NUCLEOTIDE SEQUENCE</scope>
    <source>
        <strain evidence="5">MAG5</strain>
    </source>
</reference>
<dbReference type="GO" id="GO:0006310">
    <property type="term" value="P:DNA recombination"/>
    <property type="evidence" value="ECO:0007669"/>
    <property type="project" value="InterPro"/>
</dbReference>
<dbReference type="SUPFAM" id="SSF56091">
    <property type="entry name" value="DNA ligase/mRNA capping enzyme, catalytic domain"/>
    <property type="match status" value="1"/>
</dbReference>
<evidence type="ECO:0000256" key="3">
    <source>
        <dbReference type="ARBA" id="ARBA00034003"/>
    </source>
</evidence>
<dbReference type="InterPro" id="IPR050191">
    <property type="entry name" value="ATP-dep_DNA_ligase"/>
</dbReference>
<dbReference type="SUPFAM" id="SSF50249">
    <property type="entry name" value="Nucleic acid-binding proteins"/>
    <property type="match status" value="1"/>
</dbReference>
<dbReference type="InterPro" id="IPR012340">
    <property type="entry name" value="NA-bd_OB-fold"/>
</dbReference>
<dbReference type="AlphaFoldDB" id="A0A9J6ZM12"/>
<evidence type="ECO:0000256" key="1">
    <source>
        <dbReference type="ARBA" id="ARBA00007572"/>
    </source>
</evidence>
<dbReference type="GO" id="GO:0003910">
    <property type="term" value="F:DNA ligase (ATP) activity"/>
    <property type="evidence" value="ECO:0007669"/>
    <property type="project" value="UniProtKB-EC"/>
</dbReference>
<protein>
    <submittedName>
        <fullName evidence="5">DNA ligase</fullName>
    </submittedName>
</protein>
<comment type="similarity">
    <text evidence="1">Belongs to the ATP-dependent DNA ligase family.</text>
</comment>
<dbReference type="PANTHER" id="PTHR45674:SF4">
    <property type="entry name" value="DNA LIGASE 1"/>
    <property type="match status" value="1"/>
</dbReference>
<accession>A0A9J6ZM12</accession>
<comment type="catalytic activity">
    <reaction evidence="3">
        <text>ATP + (deoxyribonucleotide)n-3'-hydroxyl + 5'-phospho-(deoxyribonucleotide)m = (deoxyribonucleotide)n+m + AMP + diphosphate.</text>
        <dbReference type="EC" id="6.5.1.1"/>
    </reaction>
</comment>
<organism evidence="5 6">
    <name type="scientific">Candidatus Pristimantibacillus lignocellulolyticus</name>
    <dbReference type="NCBI Taxonomy" id="2994561"/>
    <lineage>
        <taxon>Bacteria</taxon>
        <taxon>Bacillati</taxon>
        <taxon>Bacillota</taxon>
        <taxon>Bacilli</taxon>
        <taxon>Bacillales</taxon>
        <taxon>Paenibacillaceae</taxon>
        <taxon>Candidatus Pristimantibacillus</taxon>
    </lineage>
</organism>
<gene>
    <name evidence="5" type="ORF">NAG76_22475</name>
</gene>
<dbReference type="Gene3D" id="2.40.50.140">
    <property type="entry name" value="Nucleic acid-binding proteins"/>
    <property type="match status" value="1"/>
</dbReference>
<sequence>MSLPKVPMAPVNSPEIPTGPEWRYQIKWDGVRTLVRLDGKGGVEIFSKRVEPRNDTFPEIVELLKPLRIGACVLDGEIAYFDGTRPNFQRVRLGVRKQKYDESLIFVAFDMLYDDGDDIRSLPFIDRYQRLSAKLPEKQPRLFVTDIFDDGQALWEWLHEREWEGLISKRVDSPYTEGKKHTNWYKKRKEVRITAEVVGIKLKNGYVSSLVLRYEDRYIGHVSGLDQASKQLLQKVMKEHPGECPFDKLTPGMKKSDIAWLGVHFPCRVTALEFTDSGILRQPKLLGFGE</sequence>
<dbReference type="PANTHER" id="PTHR45674">
    <property type="entry name" value="DNA LIGASE 1/3 FAMILY MEMBER"/>
    <property type="match status" value="1"/>
</dbReference>
<name>A0A9J6ZM12_9BACL</name>
<evidence type="ECO:0000259" key="4">
    <source>
        <dbReference type="PROSITE" id="PS50160"/>
    </source>
</evidence>
<dbReference type="GO" id="GO:0005524">
    <property type="term" value="F:ATP binding"/>
    <property type="evidence" value="ECO:0007669"/>
    <property type="project" value="InterPro"/>
</dbReference>
<dbReference type="GO" id="GO:0006281">
    <property type="term" value="P:DNA repair"/>
    <property type="evidence" value="ECO:0007669"/>
    <property type="project" value="InterPro"/>
</dbReference>
<dbReference type="Proteomes" id="UP001056756">
    <property type="component" value="Chromosome"/>
</dbReference>